<dbReference type="OrthoDB" id="1649543at2"/>
<feature type="transmembrane region" description="Helical" evidence="1">
    <location>
        <begin position="301"/>
        <end position="318"/>
    </location>
</feature>
<keyword evidence="3" id="KW-1185">Reference proteome</keyword>
<dbReference type="Pfam" id="PF14897">
    <property type="entry name" value="EpsG"/>
    <property type="match status" value="1"/>
</dbReference>
<evidence type="ECO:0000313" key="3">
    <source>
        <dbReference type="Proteomes" id="UP000215137"/>
    </source>
</evidence>
<feature type="transmembrane region" description="Helical" evidence="1">
    <location>
        <begin position="325"/>
        <end position="348"/>
    </location>
</feature>
<organism evidence="2 3">
    <name type="scientific">Cytobacillus kochii</name>
    <dbReference type="NCBI Taxonomy" id="859143"/>
    <lineage>
        <taxon>Bacteria</taxon>
        <taxon>Bacillati</taxon>
        <taxon>Bacillota</taxon>
        <taxon>Bacilli</taxon>
        <taxon>Bacillales</taxon>
        <taxon>Bacillaceae</taxon>
        <taxon>Cytobacillus</taxon>
    </lineage>
</organism>
<dbReference type="EMBL" id="CP022983">
    <property type="protein sequence ID" value="ASV68532.1"/>
    <property type="molecule type" value="Genomic_DNA"/>
</dbReference>
<accession>A0A248TK72</accession>
<reference evidence="2 3" key="1">
    <citation type="submission" date="2017-08" db="EMBL/GenBank/DDBJ databases">
        <title>Complete Genome Sequence of Bacillus kochii Oregon-R-modENCODE STRAIN BDGP4, isolated from Drosophila melanogaster gut.</title>
        <authorList>
            <person name="Wan K.H."/>
            <person name="Yu C."/>
            <person name="Park S."/>
            <person name="Hammonds A.S."/>
            <person name="Booth B.W."/>
            <person name="Celniker S.E."/>
        </authorList>
    </citation>
    <scope>NUCLEOTIDE SEQUENCE [LARGE SCALE GENOMIC DNA]</scope>
    <source>
        <strain evidence="2 3">BDGP4</strain>
    </source>
</reference>
<gene>
    <name evidence="2" type="ORF">CKF48_15190</name>
</gene>
<dbReference type="AlphaFoldDB" id="A0A248TK72"/>
<dbReference type="InterPro" id="IPR049458">
    <property type="entry name" value="EpsG-like"/>
</dbReference>
<feature type="transmembrane region" description="Helical" evidence="1">
    <location>
        <begin position="169"/>
        <end position="192"/>
    </location>
</feature>
<feature type="transmembrane region" description="Helical" evidence="1">
    <location>
        <begin position="130"/>
        <end position="157"/>
    </location>
</feature>
<dbReference type="KEGG" id="bko:CKF48_15190"/>
<protein>
    <submittedName>
        <fullName evidence="2">Capsular biosynthesis protein</fullName>
    </submittedName>
</protein>
<dbReference type="Proteomes" id="UP000215137">
    <property type="component" value="Chromosome"/>
</dbReference>
<keyword evidence="1" id="KW-0472">Membrane</keyword>
<dbReference type="RefSeq" id="WP_095372102.1">
    <property type="nucleotide sequence ID" value="NZ_CP022983.1"/>
</dbReference>
<evidence type="ECO:0000313" key="2">
    <source>
        <dbReference type="EMBL" id="ASV68532.1"/>
    </source>
</evidence>
<sequence length="356" mass="40858">MTVFWMCLFASFSVALIARYFSRPVLVGDSVQTVYPNKLMITCVAFILIAVSGARTNIGDTFFYMHAYEVNDFSWATIVEGKDIGFGLLQMVLKFYTDDPQVLIFVVSLLTNSLIVFVLAHYARLFELSIYIYITGGLFLVTMNGIRQCLAAAIVFAATKFLINGNWPVYFLFVILASSIHQSALILLPIYFFVRYKAWSKATLILLLIAVLIVVGFNEFSTLLFSAIEDTQYGQYAEFQEGGANILRVAVEATPLFIAYLGREKLRTIFPKSDFIVNMALVGLVFMIISTQNWIFARFSIYFSLYQLILVAWIVKLFQPKDQRFIYYCILVLYFFYYFYETVISLNIQYQSDWLG</sequence>
<keyword evidence="1" id="KW-0812">Transmembrane</keyword>
<feature type="transmembrane region" description="Helical" evidence="1">
    <location>
        <begin position="204"/>
        <end position="225"/>
    </location>
</feature>
<name>A0A248TK72_9BACI</name>
<proteinExistence type="predicted"/>
<feature type="transmembrane region" description="Helical" evidence="1">
    <location>
        <begin position="275"/>
        <end position="295"/>
    </location>
</feature>
<evidence type="ECO:0000256" key="1">
    <source>
        <dbReference type="SAM" id="Phobius"/>
    </source>
</evidence>
<keyword evidence="1" id="KW-1133">Transmembrane helix</keyword>
<feature type="transmembrane region" description="Helical" evidence="1">
    <location>
        <begin position="102"/>
        <end position="123"/>
    </location>
</feature>
<feature type="transmembrane region" description="Helical" evidence="1">
    <location>
        <begin position="245"/>
        <end position="263"/>
    </location>
</feature>